<dbReference type="SUPFAM" id="SSF47413">
    <property type="entry name" value="lambda repressor-like DNA-binding domains"/>
    <property type="match status" value="1"/>
</dbReference>
<gene>
    <name evidence="5" type="ORF">D4739_10430</name>
</gene>
<dbReference type="PROSITE" id="PS50932">
    <property type="entry name" value="HTH_LACI_2"/>
    <property type="match status" value="1"/>
</dbReference>
<dbReference type="SMART" id="SM00354">
    <property type="entry name" value="HTH_LACI"/>
    <property type="match status" value="1"/>
</dbReference>
<evidence type="ECO:0000313" key="5">
    <source>
        <dbReference type="EMBL" id="RJS46589.1"/>
    </source>
</evidence>
<dbReference type="AlphaFoldDB" id="A0A3A5H7E4"/>
<dbReference type="GO" id="GO:0000976">
    <property type="term" value="F:transcription cis-regulatory region binding"/>
    <property type="evidence" value="ECO:0007669"/>
    <property type="project" value="TreeGrafter"/>
</dbReference>
<comment type="caution">
    <text evidence="5">The sequence shown here is derived from an EMBL/GenBank/DDBJ whole genome shotgun (WGS) entry which is preliminary data.</text>
</comment>
<accession>A0A3A5H7E4</accession>
<dbReference type="InterPro" id="IPR000843">
    <property type="entry name" value="HTH_LacI"/>
</dbReference>
<keyword evidence="3" id="KW-0804">Transcription</keyword>
<dbReference type="CDD" id="cd01392">
    <property type="entry name" value="HTH_LacI"/>
    <property type="match status" value="1"/>
</dbReference>
<evidence type="ECO:0000313" key="6">
    <source>
        <dbReference type="Proteomes" id="UP000276542"/>
    </source>
</evidence>
<proteinExistence type="predicted"/>
<dbReference type="PANTHER" id="PTHR30146">
    <property type="entry name" value="LACI-RELATED TRANSCRIPTIONAL REPRESSOR"/>
    <property type="match status" value="1"/>
</dbReference>
<dbReference type="PANTHER" id="PTHR30146:SF109">
    <property type="entry name" value="HTH-TYPE TRANSCRIPTIONAL REGULATOR GALS"/>
    <property type="match status" value="1"/>
</dbReference>
<protein>
    <submittedName>
        <fullName evidence="5">LacI family transcriptional regulator</fullName>
    </submittedName>
</protein>
<sequence length="331" mass="35372">MKDVALRAGVSQSTVSYALSGARPISEDVRERIDAAIQELDYAPRAAAQALRGGRSGILAVSLLDHEASHHSWVGFYLMRLTLAARRRGYDLLVSVETAGGADAVREIARAQRADGVVLMSVIRADPRIAAVEKLRFPAVALGQPTDGALAYVDYDFRRAAVVALTRLQDAGHTRVIHLGPRRVEVESGQLYVGRIMEGFREAAAALGITLTEYHPVDDRAVDEAALTDLVEHSGATGLAFSSRLDRAEGLPGKFCALLDADPQRDVVEFGSTGLEGDDASPFPRIVNPIDTTASASIDALVDQLEGRGAVSRLVAPQLVEPLSVTRATSR</sequence>
<dbReference type="SUPFAM" id="SSF53822">
    <property type="entry name" value="Periplasmic binding protein-like I"/>
    <property type="match status" value="1"/>
</dbReference>
<dbReference type="InterPro" id="IPR028082">
    <property type="entry name" value="Peripla_BP_I"/>
</dbReference>
<evidence type="ECO:0000259" key="4">
    <source>
        <dbReference type="PROSITE" id="PS50932"/>
    </source>
</evidence>
<evidence type="ECO:0000256" key="1">
    <source>
        <dbReference type="ARBA" id="ARBA00023015"/>
    </source>
</evidence>
<dbReference type="Gene3D" id="3.40.50.2300">
    <property type="match status" value="2"/>
</dbReference>
<evidence type="ECO:0000256" key="2">
    <source>
        <dbReference type="ARBA" id="ARBA00023125"/>
    </source>
</evidence>
<dbReference type="GO" id="GO:0003700">
    <property type="term" value="F:DNA-binding transcription factor activity"/>
    <property type="evidence" value="ECO:0007669"/>
    <property type="project" value="TreeGrafter"/>
</dbReference>
<dbReference type="Proteomes" id="UP000276542">
    <property type="component" value="Unassembled WGS sequence"/>
</dbReference>
<keyword evidence="1" id="KW-0805">Transcription regulation</keyword>
<name>A0A3A5H7E4_9ACTN</name>
<dbReference type="InterPro" id="IPR001761">
    <property type="entry name" value="Peripla_BP/Lac1_sug-bd_dom"/>
</dbReference>
<organism evidence="5 6">
    <name type="scientific">Nocardioides cavernaquae</name>
    <dbReference type="NCBI Taxonomy" id="2321396"/>
    <lineage>
        <taxon>Bacteria</taxon>
        <taxon>Bacillati</taxon>
        <taxon>Actinomycetota</taxon>
        <taxon>Actinomycetes</taxon>
        <taxon>Propionibacteriales</taxon>
        <taxon>Nocardioidaceae</taxon>
        <taxon>Nocardioides</taxon>
    </lineage>
</organism>
<keyword evidence="6" id="KW-1185">Reference proteome</keyword>
<keyword evidence="2" id="KW-0238">DNA-binding</keyword>
<dbReference type="EMBL" id="QYRP01000002">
    <property type="protein sequence ID" value="RJS46589.1"/>
    <property type="molecule type" value="Genomic_DNA"/>
</dbReference>
<dbReference type="Pfam" id="PF00356">
    <property type="entry name" value="LacI"/>
    <property type="match status" value="1"/>
</dbReference>
<dbReference type="InterPro" id="IPR010982">
    <property type="entry name" value="Lambda_DNA-bd_dom_sf"/>
</dbReference>
<dbReference type="Gene3D" id="1.10.260.40">
    <property type="entry name" value="lambda repressor-like DNA-binding domains"/>
    <property type="match status" value="1"/>
</dbReference>
<evidence type="ECO:0000256" key="3">
    <source>
        <dbReference type="ARBA" id="ARBA00023163"/>
    </source>
</evidence>
<reference evidence="6" key="1">
    <citation type="submission" date="2018-09" db="EMBL/GenBank/DDBJ databases">
        <authorList>
            <person name="Zhu H."/>
        </authorList>
    </citation>
    <scope>NUCLEOTIDE SEQUENCE [LARGE SCALE GENOMIC DNA]</scope>
    <source>
        <strain evidence="6">K1W22B-1</strain>
    </source>
</reference>
<feature type="domain" description="HTH lacI-type" evidence="4">
    <location>
        <begin position="1"/>
        <end position="53"/>
    </location>
</feature>
<dbReference type="PROSITE" id="PS00356">
    <property type="entry name" value="HTH_LACI_1"/>
    <property type="match status" value="1"/>
</dbReference>
<dbReference type="Pfam" id="PF00532">
    <property type="entry name" value="Peripla_BP_1"/>
    <property type="match status" value="1"/>
</dbReference>